<accession>A0A4U5LVS7</accession>
<dbReference type="AlphaFoldDB" id="A0A4U5LVS7"/>
<dbReference type="Proteomes" id="UP000298663">
    <property type="component" value="Unassembled WGS sequence"/>
</dbReference>
<keyword evidence="2" id="KW-1185">Reference proteome</keyword>
<protein>
    <submittedName>
        <fullName evidence="1">Uncharacterized protein</fullName>
    </submittedName>
</protein>
<name>A0A4U5LVS7_STECR</name>
<sequence length="235" mass="26571">MSASLATVYLVGHGDETGFLGTDGVIASFPDLREALCSGNQVPKIGIYNFRHGSKHERGTGKSHFRSNSKRRVKMSTIKLPAYVEDDNEVDDVNTPVDDHYMMIMYGAHPGHYTYAKTDGVSPSPLIQVLHENIMSMELNSSTKLEFDEYIENVTAWFFSTTSAFYECIYNCSLKIAALGSGQHIAMMQQKEDGVRIENVFLTRGKLDRSRQKKEPLKDLYLPLFRIETLRVSRM</sequence>
<reference evidence="1 2" key="1">
    <citation type="journal article" date="2015" name="Genome Biol.">
        <title>Comparative genomics of Steinernema reveals deeply conserved gene regulatory networks.</title>
        <authorList>
            <person name="Dillman A.R."/>
            <person name="Macchietto M."/>
            <person name="Porter C.F."/>
            <person name="Rogers A."/>
            <person name="Williams B."/>
            <person name="Antoshechkin I."/>
            <person name="Lee M.M."/>
            <person name="Goodwin Z."/>
            <person name="Lu X."/>
            <person name="Lewis E.E."/>
            <person name="Goodrich-Blair H."/>
            <person name="Stock S.P."/>
            <person name="Adams B.J."/>
            <person name="Sternberg P.W."/>
            <person name="Mortazavi A."/>
        </authorList>
    </citation>
    <scope>NUCLEOTIDE SEQUENCE [LARGE SCALE GENOMIC DNA]</scope>
    <source>
        <strain evidence="1 2">ALL</strain>
    </source>
</reference>
<reference evidence="1 2" key="2">
    <citation type="journal article" date="2019" name="G3 (Bethesda)">
        <title>Hybrid Assembly of the Genome of the Entomopathogenic Nematode Steinernema carpocapsae Identifies the X-Chromosome.</title>
        <authorList>
            <person name="Serra L."/>
            <person name="Macchietto M."/>
            <person name="Macias-Munoz A."/>
            <person name="McGill C.J."/>
            <person name="Rodriguez I.M."/>
            <person name="Rodriguez B."/>
            <person name="Murad R."/>
            <person name="Mortazavi A."/>
        </authorList>
    </citation>
    <scope>NUCLEOTIDE SEQUENCE [LARGE SCALE GENOMIC DNA]</scope>
    <source>
        <strain evidence="1 2">ALL</strain>
    </source>
</reference>
<dbReference type="EMBL" id="AZBU02000011">
    <property type="protein sequence ID" value="TKR60260.1"/>
    <property type="molecule type" value="Genomic_DNA"/>
</dbReference>
<gene>
    <name evidence="1" type="ORF">L596_027535</name>
</gene>
<evidence type="ECO:0000313" key="2">
    <source>
        <dbReference type="Proteomes" id="UP000298663"/>
    </source>
</evidence>
<organism evidence="1 2">
    <name type="scientific">Steinernema carpocapsae</name>
    <name type="common">Entomopathogenic nematode</name>
    <dbReference type="NCBI Taxonomy" id="34508"/>
    <lineage>
        <taxon>Eukaryota</taxon>
        <taxon>Metazoa</taxon>
        <taxon>Ecdysozoa</taxon>
        <taxon>Nematoda</taxon>
        <taxon>Chromadorea</taxon>
        <taxon>Rhabditida</taxon>
        <taxon>Tylenchina</taxon>
        <taxon>Panagrolaimomorpha</taxon>
        <taxon>Strongyloidoidea</taxon>
        <taxon>Steinernematidae</taxon>
        <taxon>Steinernema</taxon>
    </lineage>
</organism>
<dbReference type="Gene3D" id="3.40.50.1460">
    <property type="match status" value="1"/>
</dbReference>
<comment type="caution">
    <text evidence="1">The sequence shown here is derived from an EMBL/GenBank/DDBJ whole genome shotgun (WGS) entry which is preliminary data.</text>
</comment>
<proteinExistence type="predicted"/>
<dbReference type="InterPro" id="IPR029030">
    <property type="entry name" value="Caspase-like_dom_sf"/>
</dbReference>
<evidence type="ECO:0000313" key="1">
    <source>
        <dbReference type="EMBL" id="TKR60260.1"/>
    </source>
</evidence>
<dbReference type="SUPFAM" id="SSF52129">
    <property type="entry name" value="Caspase-like"/>
    <property type="match status" value="1"/>
</dbReference>